<keyword evidence="2" id="KW-1185">Reference proteome</keyword>
<organism evidence="1 2">
    <name type="scientific">Candidatus Nitrosocosmicus franklandianus</name>
    <dbReference type="NCBI Taxonomy" id="1798806"/>
    <lineage>
        <taxon>Archaea</taxon>
        <taxon>Nitrososphaerota</taxon>
        <taxon>Nitrososphaeria</taxon>
        <taxon>Nitrososphaerales</taxon>
        <taxon>Nitrososphaeraceae</taxon>
        <taxon>Candidatus Nitrosocosmicus</taxon>
    </lineage>
</organism>
<proteinExistence type="predicted"/>
<sequence length="41" mass="4882">MKLPVQDNKILDGELYLLYNLLIRIEIIQYKAYIDAWSITP</sequence>
<dbReference type="Proteomes" id="UP000294299">
    <property type="component" value="Chromosome NFRAN"/>
</dbReference>
<evidence type="ECO:0000313" key="1">
    <source>
        <dbReference type="EMBL" id="VFJ13341.1"/>
    </source>
</evidence>
<gene>
    <name evidence="1" type="ORF">NFRAN_1019</name>
</gene>
<reference evidence="1 2" key="1">
    <citation type="submission" date="2019-02" db="EMBL/GenBank/DDBJ databases">
        <authorList>
            <person name="Lehtovirta-Morley E L."/>
        </authorList>
    </citation>
    <scope>NUCLEOTIDE SEQUENCE [LARGE SCALE GENOMIC DNA]</scope>
    <source>
        <strain evidence="1">NFRAN1</strain>
    </source>
</reference>
<protein>
    <submittedName>
        <fullName evidence="1">Uncharacterized protein</fullName>
    </submittedName>
</protein>
<name>A0A484I825_9ARCH</name>
<dbReference type="EMBL" id="LR216287">
    <property type="protein sequence ID" value="VFJ13341.1"/>
    <property type="molecule type" value="Genomic_DNA"/>
</dbReference>
<dbReference type="KEGG" id="nfn:NFRAN_1019"/>
<dbReference type="AlphaFoldDB" id="A0A484I825"/>
<evidence type="ECO:0000313" key="2">
    <source>
        <dbReference type="Proteomes" id="UP000294299"/>
    </source>
</evidence>
<accession>A0A484I825</accession>